<dbReference type="Pfam" id="PF00520">
    <property type="entry name" value="Ion_trans"/>
    <property type="match status" value="1"/>
</dbReference>
<evidence type="ECO:0000256" key="7">
    <source>
        <dbReference type="ARBA" id="ARBA00022692"/>
    </source>
</evidence>
<evidence type="ECO:0000256" key="14">
    <source>
        <dbReference type="SAM" id="Phobius"/>
    </source>
</evidence>
<keyword evidence="3" id="KW-0813">Transport</keyword>
<evidence type="ECO:0000256" key="1">
    <source>
        <dbReference type="ARBA" id="ARBA00004651"/>
    </source>
</evidence>
<evidence type="ECO:0000256" key="13">
    <source>
        <dbReference type="SAM" id="MobiDB-lite"/>
    </source>
</evidence>
<feature type="transmembrane region" description="Helical" evidence="14">
    <location>
        <begin position="946"/>
        <end position="971"/>
    </location>
</feature>
<protein>
    <recommendedName>
        <fullName evidence="15">Nudix hydrolase domain-containing protein</fullName>
    </recommendedName>
</protein>
<keyword evidence="12" id="KW-0407">Ion channel</keyword>
<evidence type="ECO:0000313" key="17">
    <source>
        <dbReference type="Proteomes" id="UP001642483"/>
    </source>
</evidence>
<keyword evidence="9 14" id="KW-1133">Transmembrane helix</keyword>
<dbReference type="Gene3D" id="3.90.79.10">
    <property type="entry name" value="Nucleoside Triphosphate Pyrophosphohydrolase"/>
    <property type="match status" value="1"/>
</dbReference>
<dbReference type="Proteomes" id="UP001642483">
    <property type="component" value="Unassembled WGS sequence"/>
</dbReference>
<evidence type="ECO:0000256" key="3">
    <source>
        <dbReference type="ARBA" id="ARBA00022448"/>
    </source>
</evidence>
<dbReference type="Pfam" id="PF00293">
    <property type="entry name" value="NUDIX"/>
    <property type="match status" value="1"/>
</dbReference>
<dbReference type="InterPro" id="IPR000086">
    <property type="entry name" value="NUDIX_hydrolase_dom"/>
</dbReference>
<proteinExistence type="inferred from homology"/>
<dbReference type="SUPFAM" id="SSF102405">
    <property type="entry name" value="MCP/YpsA-like"/>
    <property type="match status" value="1"/>
</dbReference>
<feature type="compositionally biased region" description="Polar residues" evidence="13">
    <location>
        <begin position="680"/>
        <end position="689"/>
    </location>
</feature>
<dbReference type="PANTHER" id="PTHR13800:SF12">
    <property type="entry name" value="TRANSIENT RECEPTOR POTENTIAL CATION CHANNEL SUBFAMILY M MEMBER-LIKE 2"/>
    <property type="match status" value="1"/>
</dbReference>
<feature type="transmembrane region" description="Helical" evidence="14">
    <location>
        <begin position="863"/>
        <end position="880"/>
    </location>
</feature>
<dbReference type="Pfam" id="PF18139">
    <property type="entry name" value="LSDAT_euk"/>
    <property type="match status" value="1"/>
</dbReference>
<evidence type="ECO:0000313" key="16">
    <source>
        <dbReference type="EMBL" id="CAK8692196.1"/>
    </source>
</evidence>
<feature type="transmembrane region" description="Helical" evidence="14">
    <location>
        <begin position="628"/>
        <end position="649"/>
    </location>
</feature>
<keyword evidence="7 14" id="KW-0812">Transmembrane</keyword>
<comment type="caution">
    <text evidence="16">The sequence shown here is derived from an EMBL/GenBank/DDBJ whole genome shotgun (WGS) entry which is preliminary data.</text>
</comment>
<feature type="region of interest" description="Disordered" evidence="13">
    <location>
        <begin position="1"/>
        <end position="22"/>
    </location>
</feature>
<feature type="domain" description="Nudix hydrolase" evidence="15">
    <location>
        <begin position="1263"/>
        <end position="1408"/>
    </location>
</feature>
<evidence type="ECO:0000256" key="12">
    <source>
        <dbReference type="ARBA" id="ARBA00023303"/>
    </source>
</evidence>
<dbReference type="CDD" id="cd03670">
    <property type="entry name" value="NUDIX_ADPRase_Nudt9"/>
    <property type="match status" value="1"/>
</dbReference>
<dbReference type="Gene3D" id="3.40.50.450">
    <property type="match status" value="1"/>
</dbReference>
<reference evidence="16 17" key="1">
    <citation type="submission" date="2024-02" db="EMBL/GenBank/DDBJ databases">
        <authorList>
            <person name="Daric V."/>
            <person name="Darras S."/>
        </authorList>
    </citation>
    <scope>NUCLEOTIDE SEQUENCE [LARGE SCALE GENOMIC DNA]</scope>
</reference>
<dbReference type="PROSITE" id="PS51462">
    <property type="entry name" value="NUDIX"/>
    <property type="match status" value="1"/>
</dbReference>
<dbReference type="EMBL" id="CAWYQH010000130">
    <property type="protein sequence ID" value="CAK8692196.1"/>
    <property type="molecule type" value="Genomic_DNA"/>
</dbReference>
<name>A0ABP0GKC0_CLALP</name>
<evidence type="ECO:0000256" key="11">
    <source>
        <dbReference type="ARBA" id="ARBA00023136"/>
    </source>
</evidence>
<evidence type="ECO:0000256" key="10">
    <source>
        <dbReference type="ARBA" id="ARBA00023065"/>
    </source>
</evidence>
<keyword evidence="4" id="KW-1003">Cell membrane</keyword>
<dbReference type="Pfam" id="PF25969">
    <property type="entry name" value="NUDT9_N"/>
    <property type="match status" value="1"/>
</dbReference>
<feature type="region of interest" description="Disordered" evidence="13">
    <location>
        <begin position="680"/>
        <end position="704"/>
    </location>
</feature>
<sequence>MNVQKEIELPGQVSKSKKSDQSVSQVSFMNGSHMELQPSNILQYGKLKFQGSSANTAKYAVITNEASESVVYDNVMNAKWNIKKPNLIISITGGARNFKMRSRLTREFRRSLIKAAVSTGAWIVTGGTHAGVMKHVGDAIQHDVTARSNKVVALGIATFGIVYDKEKLKKPPKQPLEYLCSRYNSLDKNHSHFILVDDKSVGEYGKEIEFRATLERHISDVTKAPIVCILLQGGPGSLETVYNALAKGTPVVVVGDSGGWANVLASLYSENYNSVTENIISEMLNDQGLNYSSQKLSECTNMARECIKLKKLLSVFSMDDHSSATALDVAILQAVLSVETQKKSVQTPVKDHLRLAFAWNRSDIAQTEILTDDSNVDPAVLAGFFKEALKEPMEAKHAFIKLFLDYGLDLHAHMSDSDLSSLYEATSRKNSPFGDLLERKKTHKRVLKSIIGQEVSYSTEDKVSNGQKAINRQRLTRRSNKIDKNDETKNQAKLRDLFHWALLLNKKETAMLFWHELTEEQFPASVVANRLLIGMAKRSPHQESKDEYKQHAEIYKNLSVGILSKCYDNSPEYTVKILIRKLDNWGGFTCLQHAVDNKDYEFVSHRAVQFLLDKVWLGGIQKDESKGFWYSIGFWFMLLLCSFFPPLIVCNLIKFEETVDEAGSDDGNLSQDEETGFHSNLETSFTKGSGTKKRSENNDQTYRDPKPHEKLVAFYNAPIVKFVLNVFFYLLFLILFAYILLFNFQEFNGQNIFEGEIVLAVWILVFAFDEIRQITETKVNRGQGFGNKVSNWFDQLDNKLDLLSFVLFLLGFGLRFDKFSFEAARVLLAFAFIVYCLRILSMFTVHEELGPKLLMVGKMLKDIAFFVFILIVFLLAYGVASQSLLYPNESDVGTVFTGILSKPYWQIYGELFLPEIVFDPRADEFNCTYDMQEISAGYQRCPEQNVIVPILSAGYMLLANVLLLNLLIAMFSYTFDSLVTKTGVIWRYQRYALIEEYHYRPWLPVPFSIFSYAWSMLTYVCYGFKENGGKDSAFAKHYSQSDLQHLIRWENHQTLSYLEAQHLSGKDEISSRVQSVTERLDTLANTVDSVSANLGNQKKLSRRVKALEGKLNESNESLQWLICAFRDSNFVPKNQPKEVHIKARTSPYPNTNDKVFRCKVDDAMVPWNVPMHDYSPVNYTAEIVKQLPDWADIHLELEPEIGRTVLPYNQIDHKKKVDRTSYIRPYAVVNGIPRNPMGRTGLCGRGLLGRYGPNHAADPIVTRWRTENGAVVLQENKPVLEFIAIKREDADEWAIPGGMVDPGENISKTLEREFTEESLDGKIDEKIKQFFCIGGTEIYRGYSDDHRNTDNAWIETIAINFHDKSGLVLKDIQLSPGDEAKKVKWKKVDKSLKLFASHEKFIAQVANLHKAYY</sequence>
<comment type="similarity">
    <text evidence="2">Belongs to the transient receptor (TC 1.A.4) family. LTrpC subfamily. TRPM2 sub-subfamily.</text>
</comment>
<evidence type="ECO:0000256" key="4">
    <source>
        <dbReference type="ARBA" id="ARBA00022475"/>
    </source>
</evidence>
<evidence type="ECO:0000256" key="5">
    <source>
        <dbReference type="ARBA" id="ARBA00022568"/>
    </source>
</evidence>
<feature type="compositionally biased region" description="Basic and acidic residues" evidence="13">
    <location>
        <begin position="693"/>
        <end position="704"/>
    </location>
</feature>
<dbReference type="PANTHER" id="PTHR13800">
    <property type="entry name" value="TRANSIENT RECEPTOR POTENTIAL CATION CHANNEL, SUBFAMILY M, MEMBER 6"/>
    <property type="match status" value="1"/>
</dbReference>
<organism evidence="16 17">
    <name type="scientific">Clavelina lepadiformis</name>
    <name type="common">Light-bulb sea squirt</name>
    <name type="synonym">Ascidia lepadiformis</name>
    <dbReference type="NCBI Taxonomy" id="159417"/>
    <lineage>
        <taxon>Eukaryota</taxon>
        <taxon>Metazoa</taxon>
        <taxon>Chordata</taxon>
        <taxon>Tunicata</taxon>
        <taxon>Ascidiacea</taxon>
        <taxon>Aplousobranchia</taxon>
        <taxon>Clavelinidae</taxon>
        <taxon>Clavelina</taxon>
    </lineage>
</organism>
<dbReference type="Pfam" id="PF25508">
    <property type="entry name" value="TRPM2"/>
    <property type="match status" value="1"/>
</dbReference>
<evidence type="ECO:0000259" key="15">
    <source>
        <dbReference type="PROSITE" id="PS51462"/>
    </source>
</evidence>
<keyword evidence="6" id="KW-0107">Calcium channel</keyword>
<dbReference type="InterPro" id="IPR015797">
    <property type="entry name" value="NUDIX_hydrolase-like_dom_sf"/>
</dbReference>
<comment type="subcellular location">
    <subcellularLocation>
        <location evidence="1">Cell membrane</location>
        <topology evidence="1">Multi-pass membrane protein</topology>
    </subcellularLocation>
</comment>
<feature type="transmembrane region" description="Helical" evidence="14">
    <location>
        <begin position="823"/>
        <end position="843"/>
    </location>
</feature>
<evidence type="ECO:0000256" key="9">
    <source>
        <dbReference type="ARBA" id="ARBA00022989"/>
    </source>
</evidence>
<keyword evidence="8" id="KW-0106">Calcium</keyword>
<keyword evidence="11 14" id="KW-0472">Membrane</keyword>
<feature type="transmembrane region" description="Helical" evidence="14">
    <location>
        <begin position="800"/>
        <end position="816"/>
    </location>
</feature>
<dbReference type="InterPro" id="IPR057366">
    <property type="entry name" value="TRPM-like"/>
</dbReference>
<dbReference type="InterPro" id="IPR005821">
    <property type="entry name" value="Ion_trans_dom"/>
</dbReference>
<keyword evidence="17" id="KW-1185">Reference proteome</keyword>
<dbReference type="InterPro" id="IPR041491">
    <property type="entry name" value="TRPM_SLOG"/>
</dbReference>
<gene>
    <name evidence="16" type="ORF">CVLEPA_LOCUS24929</name>
</gene>
<dbReference type="InterPro" id="IPR050927">
    <property type="entry name" value="TRPM"/>
</dbReference>
<feature type="transmembrane region" description="Helical" evidence="14">
    <location>
        <begin position="722"/>
        <end position="741"/>
    </location>
</feature>
<accession>A0ABP0GKC0</accession>
<evidence type="ECO:0000256" key="8">
    <source>
        <dbReference type="ARBA" id="ARBA00022837"/>
    </source>
</evidence>
<evidence type="ECO:0000256" key="2">
    <source>
        <dbReference type="ARBA" id="ARBA00009501"/>
    </source>
</evidence>
<keyword evidence="10" id="KW-0406">Ion transport</keyword>
<keyword evidence="5" id="KW-0109">Calcium transport</keyword>
<dbReference type="SUPFAM" id="SSF55811">
    <property type="entry name" value="Nudix"/>
    <property type="match status" value="1"/>
</dbReference>
<evidence type="ECO:0000256" key="6">
    <source>
        <dbReference type="ARBA" id="ARBA00022673"/>
    </source>
</evidence>